<comment type="caution">
    <text evidence="1">The sequence shown here is derived from an EMBL/GenBank/DDBJ whole genome shotgun (WGS) entry which is preliminary data.</text>
</comment>
<keyword evidence="2" id="KW-1185">Reference proteome</keyword>
<protein>
    <submittedName>
        <fullName evidence="1">Acetamidase/formamidase</fullName>
    </submittedName>
</protein>
<dbReference type="InterPro" id="IPR004304">
    <property type="entry name" value="FmdA_AmdA"/>
</dbReference>
<dbReference type="RefSeq" id="WP_209855613.1">
    <property type="nucleotide sequence ID" value="NZ_JAGGKV010000001.1"/>
</dbReference>
<proteinExistence type="predicted"/>
<dbReference type="Proteomes" id="UP001519344">
    <property type="component" value="Unassembled WGS sequence"/>
</dbReference>
<dbReference type="Pfam" id="PF03069">
    <property type="entry name" value="FmdA_AmdA"/>
    <property type="match status" value="1"/>
</dbReference>
<dbReference type="SUPFAM" id="SSF141130">
    <property type="entry name" value="Acetamidase/Formamidase-like"/>
    <property type="match status" value="1"/>
</dbReference>
<dbReference type="EMBL" id="JAGGKV010000001">
    <property type="protein sequence ID" value="MBP1960873.1"/>
    <property type="molecule type" value="Genomic_DNA"/>
</dbReference>
<accession>A0ABS4HQI2</accession>
<reference evidence="1 2" key="1">
    <citation type="submission" date="2021-03" db="EMBL/GenBank/DDBJ databases">
        <title>Genomic Encyclopedia of Type Strains, Phase IV (KMG-IV): sequencing the most valuable type-strain genomes for metagenomic binning, comparative biology and taxonomic classification.</title>
        <authorList>
            <person name="Goeker M."/>
        </authorList>
    </citation>
    <scope>NUCLEOTIDE SEQUENCE [LARGE SCALE GENOMIC DNA]</scope>
    <source>
        <strain evidence="1 2">DSM 24950</strain>
    </source>
</reference>
<name>A0ABS4HQI2_9BACL</name>
<dbReference type="Gene3D" id="2.40.10.120">
    <property type="match status" value="1"/>
</dbReference>
<evidence type="ECO:0000313" key="1">
    <source>
        <dbReference type="EMBL" id="MBP1960873.1"/>
    </source>
</evidence>
<dbReference type="Gene3D" id="2.60.120.580">
    <property type="entry name" value="Acetamidase/Formamidase-like domains"/>
    <property type="match status" value="1"/>
</dbReference>
<sequence length="306" mass="33244">MIHQFIPQFYFNTIGKHPPIMKVQDGDTVITTTVDARGWDKNGESAAARGNPMTGPFYVEGSMPGDTLAVRFESITPNRDWAWTTNMLAPTVIDPSVAASLPASDIVHWTVDIQQGVAFLKEPTPGLAELMLPLRPFLGCFGVAPSNGQFISTATSGEYGGNMDYKGLVEGTTVYFPVSAEGALFYLGDGHALQGDGEIIGTGLEISMDVRFTVSVQKGKKISWPRGETDTHWFCIGNARPLDQALQHATTEMFRLLQEDLGLTASEASLLLGQAVEYEIANMFNPAYSVVCKLPKSVYKQVDKAV</sequence>
<gene>
    <name evidence="1" type="ORF">J2Z65_000067</name>
</gene>
<dbReference type="Gene3D" id="3.10.28.20">
    <property type="entry name" value="Acetamidase/Formamidase-like domains"/>
    <property type="match status" value="1"/>
</dbReference>
<dbReference type="PANTHER" id="PTHR31891">
    <property type="entry name" value="FORMAMIDASE C869.04-RELATED"/>
    <property type="match status" value="1"/>
</dbReference>
<dbReference type="PANTHER" id="PTHR31891:SF1">
    <property type="entry name" value="FORMAMIDASE C869.04-RELATED"/>
    <property type="match status" value="1"/>
</dbReference>
<organism evidence="1 2">
    <name type="scientific">Paenibacillus aceris</name>
    <dbReference type="NCBI Taxonomy" id="869555"/>
    <lineage>
        <taxon>Bacteria</taxon>
        <taxon>Bacillati</taxon>
        <taxon>Bacillota</taxon>
        <taxon>Bacilli</taxon>
        <taxon>Bacillales</taxon>
        <taxon>Paenibacillaceae</taxon>
        <taxon>Paenibacillus</taxon>
    </lineage>
</organism>
<evidence type="ECO:0000313" key="2">
    <source>
        <dbReference type="Proteomes" id="UP001519344"/>
    </source>
</evidence>